<evidence type="ECO:0008006" key="3">
    <source>
        <dbReference type="Google" id="ProtNLM"/>
    </source>
</evidence>
<comment type="caution">
    <text evidence="1">The sequence shown here is derived from an EMBL/GenBank/DDBJ whole genome shotgun (WGS) entry which is preliminary data.</text>
</comment>
<dbReference type="STRING" id="1236970.JCM9140_2600"/>
<protein>
    <recommendedName>
        <fullName evidence="3">Resolvase HTH domain-containing protein</fullName>
    </recommendedName>
</protein>
<dbReference type="Proteomes" id="UP000018890">
    <property type="component" value="Unassembled WGS sequence"/>
</dbReference>
<dbReference type="AlphaFoldDB" id="W4Q3H1"/>
<dbReference type="RefSeq" id="WP_034746315.1">
    <property type="nucleotide sequence ID" value="NZ_BAUT01000026.1"/>
</dbReference>
<dbReference type="Gene3D" id="1.10.10.60">
    <property type="entry name" value="Homeodomain-like"/>
    <property type="match status" value="2"/>
</dbReference>
<dbReference type="EMBL" id="BAUT01000026">
    <property type="protein sequence ID" value="GAE26522.1"/>
    <property type="molecule type" value="Genomic_DNA"/>
</dbReference>
<keyword evidence="2" id="KW-1185">Reference proteome</keyword>
<proteinExistence type="predicted"/>
<evidence type="ECO:0000313" key="2">
    <source>
        <dbReference type="Proteomes" id="UP000018890"/>
    </source>
</evidence>
<evidence type="ECO:0000313" key="1">
    <source>
        <dbReference type="EMBL" id="GAE26522.1"/>
    </source>
</evidence>
<reference evidence="1" key="1">
    <citation type="journal article" date="2014" name="Genome Announc.">
        <title>Draft Genome Sequences of Three Alkaliphilic Bacillus Strains, Bacillus wakoensis JCM 9140T, Bacillus akibai JCM 9157T, and Bacillus hemicellulosilyticus JCM 9152T.</title>
        <authorList>
            <person name="Yuki M."/>
            <person name="Oshima K."/>
            <person name="Suda W."/>
            <person name="Oshida Y."/>
            <person name="Kitamura K."/>
            <person name="Iida T."/>
            <person name="Hattori M."/>
            <person name="Ohkuma M."/>
        </authorList>
    </citation>
    <scope>NUCLEOTIDE SEQUENCE [LARGE SCALE GENOMIC DNA]</scope>
    <source>
        <strain evidence="1">JCM 9140</strain>
    </source>
</reference>
<gene>
    <name evidence="1" type="ORF">JCM9140_2600</name>
</gene>
<name>W4Q3H1_9BACI</name>
<organism evidence="1 2">
    <name type="scientific">Halalkalibacter wakoensis JCM 9140</name>
    <dbReference type="NCBI Taxonomy" id="1236970"/>
    <lineage>
        <taxon>Bacteria</taxon>
        <taxon>Bacillati</taxon>
        <taxon>Bacillota</taxon>
        <taxon>Bacilli</taxon>
        <taxon>Bacillales</taxon>
        <taxon>Bacillaceae</taxon>
        <taxon>Halalkalibacter</taxon>
    </lineage>
</organism>
<sequence>MARGRVKQYGHLEREWIQLYENEGLTFSAIGQMYHVQTETVSKYIKEKIKKRTRSPFSEKEIGKWVRAYRRGKTFAEIARKHKVSETTVKTNVYKEIQPAIQELKRTWVSLYKKGKCLNTIGSDFHFHPKIVLNTIKDEVDLVTQNPQNVYEPFIQEWVNLYNQGLSFQYIAKKYDVSANTVYRNIKDHVTVRSKKTSTGTIKKMVPKWKQLYFENGKTLQEISQCYEVSVSTISKYLKEK</sequence>
<accession>W4Q3H1</accession>
<dbReference type="OrthoDB" id="2855267at2"/>